<dbReference type="Gene3D" id="3.20.20.140">
    <property type="entry name" value="Metal-dependent hydrolases"/>
    <property type="match status" value="1"/>
</dbReference>
<evidence type="ECO:0000313" key="1">
    <source>
        <dbReference type="EMBL" id="MBO8478436.1"/>
    </source>
</evidence>
<feature type="non-terminal residue" evidence="1">
    <location>
        <position position="1"/>
    </location>
</feature>
<dbReference type="Proteomes" id="UP000823771">
    <property type="component" value="Unassembled WGS sequence"/>
</dbReference>
<name>A0A9D9IUT7_9BACT</name>
<comment type="caution">
    <text evidence="1">The sequence shown here is derived from an EMBL/GenBank/DDBJ whole genome shotgun (WGS) entry which is preliminary data.</text>
</comment>
<reference evidence="1" key="1">
    <citation type="submission" date="2020-10" db="EMBL/GenBank/DDBJ databases">
        <authorList>
            <person name="Gilroy R."/>
        </authorList>
    </citation>
    <scope>NUCLEOTIDE SEQUENCE</scope>
    <source>
        <strain evidence="1">2478</strain>
    </source>
</reference>
<dbReference type="EMBL" id="JADILZ010000054">
    <property type="protein sequence ID" value="MBO8478436.1"/>
    <property type="molecule type" value="Genomic_DNA"/>
</dbReference>
<gene>
    <name evidence="1" type="ORF">IAB80_06090</name>
</gene>
<dbReference type="GO" id="GO:0030145">
    <property type="term" value="F:manganese ion binding"/>
    <property type="evidence" value="ECO:0007669"/>
    <property type="project" value="InterPro"/>
</dbReference>
<proteinExistence type="predicted"/>
<protein>
    <submittedName>
        <fullName evidence="1">Capsular biosynthesis protein</fullName>
    </submittedName>
</protein>
<evidence type="ECO:0000313" key="2">
    <source>
        <dbReference type="Proteomes" id="UP000823771"/>
    </source>
</evidence>
<dbReference type="GO" id="GO:0004725">
    <property type="term" value="F:protein tyrosine phosphatase activity"/>
    <property type="evidence" value="ECO:0007669"/>
    <property type="project" value="InterPro"/>
</dbReference>
<organism evidence="1 2">
    <name type="scientific">Candidatus Cryptobacteroides excrementipullorum</name>
    <dbReference type="NCBI Taxonomy" id="2840761"/>
    <lineage>
        <taxon>Bacteria</taxon>
        <taxon>Pseudomonadati</taxon>
        <taxon>Bacteroidota</taxon>
        <taxon>Bacteroidia</taxon>
        <taxon>Bacteroidales</taxon>
        <taxon>Candidatus Cryptobacteroides</taxon>
    </lineage>
</organism>
<accession>A0A9D9IUT7</accession>
<dbReference type="AlphaFoldDB" id="A0A9D9IUT7"/>
<reference evidence="1" key="2">
    <citation type="journal article" date="2021" name="PeerJ">
        <title>Extensive microbial diversity within the chicken gut microbiome revealed by metagenomics and culture.</title>
        <authorList>
            <person name="Gilroy R."/>
            <person name="Ravi A."/>
            <person name="Getino M."/>
            <person name="Pursley I."/>
            <person name="Horton D.L."/>
            <person name="Alikhan N.F."/>
            <person name="Baker D."/>
            <person name="Gharbi K."/>
            <person name="Hall N."/>
            <person name="Watson M."/>
            <person name="Adriaenssens E.M."/>
            <person name="Foster-Nyarko E."/>
            <person name="Jarju S."/>
            <person name="Secka A."/>
            <person name="Antonio M."/>
            <person name="Oren A."/>
            <person name="Chaudhuri R.R."/>
            <person name="La Ragione R."/>
            <person name="Hildebrand F."/>
            <person name="Pallen M.J."/>
        </authorList>
    </citation>
    <scope>NUCLEOTIDE SEQUENCE</scope>
    <source>
        <strain evidence="1">2478</strain>
    </source>
</reference>
<sequence>RYMDMDDYGRLVSMGVRLQLNLPSLSGFYGTTAMEKAQRLLEAGMYSCWGSDCHRGAGIRNMYLERKLKKRVLEMVRNAGRDLPI</sequence>